<keyword evidence="6 14" id="KW-0479">Metal-binding</keyword>
<feature type="binding site" evidence="12">
    <location>
        <position position="550"/>
    </location>
    <ligand>
        <name>substrate</name>
    </ligand>
</feature>
<dbReference type="FunFam" id="3.40.50.920:FF:000003">
    <property type="entry name" value="Transketolase"/>
    <property type="match status" value="1"/>
</dbReference>
<evidence type="ECO:0000256" key="9">
    <source>
        <dbReference type="ARBA" id="ARBA00049473"/>
    </source>
</evidence>
<feature type="site" description="Important for catalytic activity" evidence="15">
    <location>
        <position position="38"/>
    </location>
</feature>
<feature type="active site" description="Proton donor" evidence="11">
    <location>
        <position position="435"/>
    </location>
</feature>
<keyword evidence="8 13" id="KW-0786">Thiamine pyrophosphate</keyword>
<feature type="binding site" evidence="13">
    <location>
        <position position="78"/>
    </location>
    <ligand>
        <name>thiamine diphosphate</name>
        <dbReference type="ChEBI" id="CHEBI:58937"/>
    </ligand>
</feature>
<dbReference type="EMBL" id="CP165727">
    <property type="protein sequence ID" value="XDV66763.1"/>
    <property type="molecule type" value="Genomic_DNA"/>
</dbReference>
<dbReference type="InterPro" id="IPR009014">
    <property type="entry name" value="Transketo_C/PFOR_II"/>
</dbReference>
<evidence type="ECO:0000256" key="8">
    <source>
        <dbReference type="ARBA" id="ARBA00023052"/>
    </source>
</evidence>
<feature type="binding site" evidence="12">
    <location>
        <position position="497"/>
    </location>
    <ligand>
        <name>substrate</name>
    </ligand>
</feature>
<dbReference type="EC" id="2.2.1.1" evidence="3 10"/>
<evidence type="ECO:0000256" key="14">
    <source>
        <dbReference type="PIRSR" id="PIRSR605478-4"/>
    </source>
</evidence>
<dbReference type="InterPro" id="IPR055152">
    <property type="entry name" value="Transketolase-like_C_2"/>
</dbReference>
<dbReference type="Gene3D" id="3.40.50.920">
    <property type="match status" value="1"/>
</dbReference>
<feature type="binding site" evidence="12">
    <location>
        <position position="280"/>
    </location>
    <ligand>
        <name>substrate</name>
    </ligand>
</feature>
<evidence type="ECO:0000256" key="11">
    <source>
        <dbReference type="PIRSR" id="PIRSR605478-1"/>
    </source>
</evidence>
<dbReference type="Pfam" id="PF02779">
    <property type="entry name" value="Transket_pyr"/>
    <property type="match status" value="1"/>
</dbReference>
<evidence type="ECO:0000256" key="15">
    <source>
        <dbReference type="PIRSR" id="PIRSR605478-5"/>
    </source>
</evidence>
<dbReference type="InterPro" id="IPR005478">
    <property type="entry name" value="Transketolase_bac-like"/>
</dbReference>
<dbReference type="SUPFAM" id="SSF52922">
    <property type="entry name" value="TK C-terminal domain-like"/>
    <property type="match status" value="1"/>
</dbReference>
<evidence type="ECO:0000256" key="6">
    <source>
        <dbReference type="ARBA" id="ARBA00022723"/>
    </source>
</evidence>
<dbReference type="InterPro" id="IPR020826">
    <property type="entry name" value="Transketolase_BS"/>
</dbReference>
<evidence type="ECO:0000256" key="3">
    <source>
        <dbReference type="ARBA" id="ARBA00013152"/>
    </source>
</evidence>
<dbReference type="Pfam" id="PF22613">
    <property type="entry name" value="Transketolase_C_1"/>
    <property type="match status" value="1"/>
</dbReference>
<dbReference type="GO" id="GO:0000287">
    <property type="term" value="F:magnesium ion binding"/>
    <property type="evidence" value="ECO:0007669"/>
    <property type="project" value="UniProtKB-ARBA"/>
</dbReference>
<feature type="binding site" evidence="14">
    <location>
        <position position="202"/>
    </location>
    <ligand>
        <name>Mg(2+)</name>
        <dbReference type="ChEBI" id="CHEBI:18420"/>
    </ligand>
</feature>
<dbReference type="PROSITE" id="PS00802">
    <property type="entry name" value="TRANSKETOLASE_2"/>
    <property type="match status" value="1"/>
</dbReference>
<feature type="binding site" evidence="13">
    <location>
        <begin position="126"/>
        <end position="128"/>
    </location>
    <ligand>
        <name>thiamine diphosphate</name>
        <dbReference type="ChEBI" id="CHEBI:58937"/>
    </ligand>
</feature>
<dbReference type="Pfam" id="PF00456">
    <property type="entry name" value="Transketolase_N"/>
    <property type="match status" value="1"/>
</dbReference>
<organism evidence="18">
    <name type="scientific">Streptomyces sp. R33</name>
    <dbReference type="NCBI Taxonomy" id="3238629"/>
    <lineage>
        <taxon>Bacteria</taxon>
        <taxon>Bacillati</taxon>
        <taxon>Actinomycetota</taxon>
        <taxon>Actinomycetes</taxon>
        <taxon>Kitasatosporales</taxon>
        <taxon>Streptomycetaceae</taxon>
        <taxon>Streptomyces</taxon>
    </lineage>
</organism>
<feature type="domain" description="Transketolase-like pyrimidine-binding" evidence="17">
    <location>
        <begin position="371"/>
        <end position="555"/>
    </location>
</feature>
<dbReference type="SUPFAM" id="SSF52518">
    <property type="entry name" value="Thiamin diphosphate-binding fold (THDP-binding)"/>
    <property type="match status" value="2"/>
</dbReference>
<comment type="catalytic activity">
    <reaction evidence="9 16">
        <text>D-sedoheptulose 7-phosphate + D-glyceraldehyde 3-phosphate = aldehydo-D-ribose 5-phosphate + D-xylulose 5-phosphate</text>
        <dbReference type="Rhea" id="RHEA:10508"/>
        <dbReference type="ChEBI" id="CHEBI:57483"/>
        <dbReference type="ChEBI" id="CHEBI:57737"/>
        <dbReference type="ChEBI" id="CHEBI:58273"/>
        <dbReference type="ChEBI" id="CHEBI:59776"/>
        <dbReference type="EC" id="2.2.1.1"/>
    </reaction>
</comment>
<keyword evidence="7 14" id="KW-0460">Magnesium</keyword>
<dbReference type="FunFam" id="3.40.50.970:FF:000004">
    <property type="entry name" value="Transketolase"/>
    <property type="match status" value="1"/>
</dbReference>
<dbReference type="AlphaFoldDB" id="A0AB39Y9R8"/>
<name>A0AB39Y9R8_9ACTN</name>
<feature type="binding site" evidence="12">
    <location>
        <position position="38"/>
    </location>
    <ligand>
        <name>substrate</name>
    </ligand>
</feature>
<evidence type="ECO:0000256" key="13">
    <source>
        <dbReference type="PIRSR" id="PIRSR605478-3"/>
    </source>
</evidence>
<evidence type="ECO:0000256" key="4">
    <source>
        <dbReference type="ARBA" id="ARBA00016662"/>
    </source>
</evidence>
<protein>
    <recommendedName>
        <fullName evidence="4 10">Transketolase</fullName>
        <ecNumber evidence="3 10">2.2.1.1</ecNumber>
    </recommendedName>
</protein>
<reference evidence="18" key="1">
    <citation type="submission" date="2024-08" db="EMBL/GenBank/DDBJ databases">
        <authorList>
            <person name="Yu S.T."/>
        </authorList>
    </citation>
    <scope>NUCLEOTIDE SEQUENCE</scope>
    <source>
        <strain evidence="18">R33</strain>
    </source>
</reference>
<feature type="binding site" evidence="12">
    <location>
        <position position="493"/>
    </location>
    <ligand>
        <name>substrate</name>
    </ligand>
</feature>
<comment type="function">
    <text evidence="16">Catalyzes the transfer of a two-carbon ketol group from a ketose donor to an aldose acceptor, via a covalent intermediate with the cofactor thiamine pyrophosphate.</text>
</comment>
<evidence type="ECO:0000256" key="12">
    <source>
        <dbReference type="PIRSR" id="PIRSR605478-2"/>
    </source>
</evidence>
<keyword evidence="5 16" id="KW-0808">Transferase</keyword>
<dbReference type="PANTHER" id="PTHR43522">
    <property type="entry name" value="TRANSKETOLASE"/>
    <property type="match status" value="1"/>
</dbReference>
<evidence type="ECO:0000256" key="10">
    <source>
        <dbReference type="NCBIfam" id="TIGR00232"/>
    </source>
</evidence>
<proteinExistence type="inferred from homology"/>
<dbReference type="InterPro" id="IPR033247">
    <property type="entry name" value="Transketolase_fam"/>
</dbReference>
<evidence type="ECO:0000256" key="16">
    <source>
        <dbReference type="RuleBase" id="RU004996"/>
    </source>
</evidence>
<dbReference type="InterPro" id="IPR005474">
    <property type="entry name" value="Transketolase_N"/>
</dbReference>
<dbReference type="GO" id="GO:0006098">
    <property type="term" value="P:pentose-phosphate shunt"/>
    <property type="evidence" value="ECO:0007669"/>
    <property type="project" value="TreeGrafter"/>
</dbReference>
<dbReference type="PANTHER" id="PTHR43522:SF2">
    <property type="entry name" value="TRANSKETOLASE 1-RELATED"/>
    <property type="match status" value="1"/>
</dbReference>
<comment type="subunit">
    <text evidence="2 16">Homodimer.</text>
</comment>
<comment type="cofactor">
    <cofactor evidence="16">
        <name>Mg(2+)</name>
        <dbReference type="ChEBI" id="CHEBI:18420"/>
    </cofactor>
    <cofactor evidence="16">
        <name>Ca(2+)</name>
        <dbReference type="ChEBI" id="CHEBI:29108"/>
    </cofactor>
    <cofactor evidence="16">
        <name>Mn(2+)</name>
        <dbReference type="ChEBI" id="CHEBI:29035"/>
    </cofactor>
    <cofactor evidence="16">
        <name>Co(2+)</name>
        <dbReference type="ChEBI" id="CHEBI:48828"/>
    </cofactor>
    <text evidence="16">Binds 1 Mg(2+) ion per subunit. Can also utilize other divalent metal cations, such as Ca(2+), Mn(2+) and Co(2+).</text>
</comment>
<dbReference type="FunFam" id="3.40.50.970:FF:000003">
    <property type="entry name" value="Transketolase"/>
    <property type="match status" value="1"/>
</dbReference>
<feature type="binding site" evidence="13">
    <location>
        <position position="171"/>
    </location>
    <ligand>
        <name>thiamine diphosphate</name>
        <dbReference type="ChEBI" id="CHEBI:58937"/>
    </ligand>
</feature>
<feature type="binding site" evidence="12">
    <location>
        <position position="401"/>
    </location>
    <ligand>
        <name>substrate</name>
    </ligand>
</feature>
<dbReference type="NCBIfam" id="TIGR00232">
    <property type="entry name" value="tktlase_bact"/>
    <property type="match status" value="1"/>
</dbReference>
<sequence length="695" mass="74564">MSTKPTTTELDWTDLDQRAVDTARILAADAVQKVGNGHPGTAMSLAPAAYTLFQKVMRHDPADPEWVGRDRFVLSAGHSSLTLYTQLYLGGFGLELADLEAFRTWGSKTPGHPEYGHTAGVETTTGPLGQGIANAVGMAMAARYERGLFDPEAPQGTSPFDHMVYAIAGDGCLQEGISHEASALAGHQKLGNLVLLWDDNHISIEGDTETAVSEDTLKRYEAYGWHVQRVAQQPNGDLDPKALFEALAAAKAETGRPSFIAMRSIIAWPAPHAQGTEASHGSALGDDEVAATKRVLGFDPEKSFDVSDEVLAHTRKALDRGREAKAAWEKDFSAWRTANAERAAEFDRINANELPAGWEDKLPVFETGKGVATRAASGKVLEALGSVIPELWGGSADLAGSNNTTIDKHSSFLPKGNPLPEADPYGRTVHFGIREHAMAATMNGIALHGHTRIYGGTFLVFSDYMRNAVRLSALMHVPVTYVWTHDSIGLGEDGPTHQPVEHLASLRAIPGLNVVRPADANETVIAWREILRRHTKVFGKGAPHGLALTRQGVPTYERNEDAAKGGYVLFEAEGGEAQVVLIGTGSEVQLAVAAREALQAEGVPARVVSMPSVEWFEEQDQAYKDSVLPPSVKARVAVEAGVGLTWHRYVGDAGRIVSLEHFGASADAKVLFREFGFTAEAVAAAAKESITAAAR</sequence>
<feature type="binding site" evidence="12">
    <location>
        <position position="485"/>
    </location>
    <ligand>
        <name>substrate</name>
    </ligand>
</feature>
<feature type="site" description="Important for catalytic activity" evidence="15">
    <location>
        <position position="280"/>
    </location>
</feature>
<dbReference type="CDD" id="cd07033">
    <property type="entry name" value="TPP_PYR_DXS_TK_like"/>
    <property type="match status" value="1"/>
</dbReference>
<evidence type="ECO:0000256" key="2">
    <source>
        <dbReference type="ARBA" id="ARBA00011738"/>
    </source>
</evidence>
<evidence type="ECO:0000256" key="5">
    <source>
        <dbReference type="ARBA" id="ARBA00022679"/>
    </source>
</evidence>
<comment type="cofactor">
    <cofactor evidence="13">
        <name>thiamine diphosphate</name>
        <dbReference type="ChEBI" id="CHEBI:58937"/>
    </cofactor>
    <text evidence="13">Binds 1 thiamine pyrophosphate per subunit. During the reaction, the substrate forms a covalent intermediate with the cofactor.</text>
</comment>
<feature type="binding site" evidence="12">
    <location>
        <position position="374"/>
    </location>
    <ligand>
        <name>substrate</name>
    </ligand>
</feature>
<dbReference type="GO" id="GO:0004802">
    <property type="term" value="F:transketolase activity"/>
    <property type="evidence" value="ECO:0007669"/>
    <property type="project" value="UniProtKB-UniRule"/>
</dbReference>
<dbReference type="PROSITE" id="PS00801">
    <property type="entry name" value="TRANSKETOLASE_1"/>
    <property type="match status" value="1"/>
</dbReference>
<feature type="binding site" evidence="14">
    <location>
        <position position="200"/>
    </location>
    <ligand>
        <name>Mg(2+)</name>
        <dbReference type="ChEBI" id="CHEBI:18420"/>
    </ligand>
</feature>
<dbReference type="CDD" id="cd02012">
    <property type="entry name" value="TPP_TK"/>
    <property type="match status" value="1"/>
</dbReference>
<evidence type="ECO:0000256" key="7">
    <source>
        <dbReference type="ARBA" id="ARBA00022842"/>
    </source>
</evidence>
<comment type="cofactor">
    <cofactor evidence="14">
        <name>Mg(2+)</name>
        <dbReference type="ChEBI" id="CHEBI:18420"/>
    </cofactor>
    <text evidence="14">Binds 1 Mg(2+) ion per subunit. Can also utilize other divalent metal cations, such as Ca(2+), Mn(2+) and Co(2+).</text>
</comment>
<evidence type="ECO:0000256" key="1">
    <source>
        <dbReference type="ARBA" id="ARBA00007131"/>
    </source>
</evidence>
<feature type="binding site" evidence="13">
    <location>
        <position position="280"/>
    </location>
    <ligand>
        <name>thiamine diphosphate</name>
        <dbReference type="ChEBI" id="CHEBI:58937"/>
    </ligand>
</feature>
<dbReference type="InterPro" id="IPR029061">
    <property type="entry name" value="THDP-binding"/>
</dbReference>
<dbReference type="GO" id="GO:0005829">
    <property type="term" value="C:cytosol"/>
    <property type="evidence" value="ECO:0007669"/>
    <property type="project" value="TreeGrafter"/>
</dbReference>
<comment type="similarity">
    <text evidence="1 16">Belongs to the transketolase family.</text>
</comment>
<evidence type="ECO:0000313" key="18">
    <source>
        <dbReference type="EMBL" id="XDV66763.1"/>
    </source>
</evidence>
<dbReference type="RefSeq" id="WP_053785799.1">
    <property type="nucleotide sequence ID" value="NZ_CP165727.1"/>
</dbReference>
<accession>A0AB39Y9R8</accession>
<dbReference type="InterPro" id="IPR005475">
    <property type="entry name" value="Transketolase-like_Pyr-bd"/>
</dbReference>
<dbReference type="InterPro" id="IPR049557">
    <property type="entry name" value="Transketolase_CS"/>
</dbReference>
<gene>
    <name evidence="18" type="primary">tkt</name>
    <name evidence="18" type="ORF">AB5J51_29460</name>
</gene>
<evidence type="ECO:0000259" key="17">
    <source>
        <dbReference type="SMART" id="SM00861"/>
    </source>
</evidence>
<keyword evidence="16" id="KW-0106">Calcium</keyword>
<feature type="binding site" evidence="14">
    <location>
        <position position="170"/>
    </location>
    <ligand>
        <name>Mg(2+)</name>
        <dbReference type="ChEBI" id="CHEBI:18420"/>
    </ligand>
</feature>
<dbReference type="SMART" id="SM00861">
    <property type="entry name" value="Transket_pyr"/>
    <property type="match status" value="1"/>
</dbReference>
<dbReference type="Gene3D" id="3.40.50.970">
    <property type="match status" value="2"/>
</dbReference>
<feature type="binding site" evidence="13">
    <location>
        <position position="200"/>
    </location>
    <ligand>
        <name>thiamine diphosphate</name>
        <dbReference type="ChEBI" id="CHEBI:58937"/>
    </ligand>
</feature>
<feature type="binding site" evidence="13">
    <location>
        <position position="461"/>
    </location>
    <ligand>
        <name>thiamine diphosphate</name>
        <dbReference type="ChEBI" id="CHEBI:58937"/>
    </ligand>
</feature>